<keyword evidence="7" id="KW-0131">Cell cycle</keyword>
<dbReference type="Pfam" id="PF01225">
    <property type="entry name" value="Mur_ligase"/>
    <property type="match status" value="1"/>
</dbReference>
<dbReference type="InterPro" id="IPR000713">
    <property type="entry name" value="Mur_ligase_N"/>
</dbReference>
<dbReference type="GO" id="GO:0016874">
    <property type="term" value="F:ligase activity"/>
    <property type="evidence" value="ECO:0007669"/>
    <property type="project" value="UniProtKB-KW"/>
</dbReference>
<keyword evidence="3" id="KW-0547">Nucleotide-binding</keyword>
<evidence type="ECO:0000256" key="2">
    <source>
        <dbReference type="ARBA" id="ARBA00022618"/>
    </source>
</evidence>
<feature type="domain" description="Mur ligase N-terminal catalytic" evidence="9">
    <location>
        <begin position="8"/>
        <end position="104"/>
    </location>
</feature>
<dbReference type="PANTHER" id="PTHR43445">
    <property type="entry name" value="UDP-N-ACETYLMURAMATE--L-ALANINE LIGASE-RELATED"/>
    <property type="match status" value="1"/>
</dbReference>
<dbReference type="InterPro" id="IPR050061">
    <property type="entry name" value="MurCDEF_pg_biosynth"/>
</dbReference>
<dbReference type="Gene3D" id="3.40.50.720">
    <property type="entry name" value="NAD(P)-binding Rossmann-like Domain"/>
    <property type="match status" value="1"/>
</dbReference>
<keyword evidence="4" id="KW-0067">ATP-binding</keyword>
<dbReference type="SUPFAM" id="SSF53244">
    <property type="entry name" value="MurD-like peptide ligases, peptide-binding domain"/>
    <property type="match status" value="1"/>
</dbReference>
<dbReference type="EMBL" id="CP092900">
    <property type="protein sequence ID" value="UTC24761.1"/>
    <property type="molecule type" value="Genomic_DNA"/>
</dbReference>
<evidence type="ECO:0000256" key="7">
    <source>
        <dbReference type="ARBA" id="ARBA00023306"/>
    </source>
</evidence>
<keyword evidence="6" id="KW-0573">Peptidoglycan synthesis</keyword>
<evidence type="ECO:0000313" key="12">
    <source>
        <dbReference type="Proteomes" id="UP001055955"/>
    </source>
</evidence>
<evidence type="ECO:0000313" key="11">
    <source>
        <dbReference type="EMBL" id="UTC24761.1"/>
    </source>
</evidence>
<evidence type="ECO:0000256" key="4">
    <source>
        <dbReference type="ARBA" id="ARBA00022840"/>
    </source>
</evidence>
<name>A0ABY5DLX4_9GAMM</name>
<keyword evidence="2" id="KW-0132">Cell division</keyword>
<evidence type="ECO:0000256" key="8">
    <source>
        <dbReference type="ARBA" id="ARBA00023316"/>
    </source>
</evidence>
<keyword evidence="12" id="KW-1185">Reference proteome</keyword>
<dbReference type="Pfam" id="PF02875">
    <property type="entry name" value="Mur_ligase_C"/>
    <property type="match status" value="1"/>
</dbReference>
<evidence type="ECO:0000259" key="9">
    <source>
        <dbReference type="Pfam" id="PF01225"/>
    </source>
</evidence>
<dbReference type="SUPFAM" id="SSF53623">
    <property type="entry name" value="MurD-like peptide ligases, catalytic domain"/>
    <property type="match status" value="1"/>
</dbReference>
<dbReference type="Gene3D" id="3.40.1190.10">
    <property type="entry name" value="Mur-like, catalytic domain"/>
    <property type="match status" value="1"/>
</dbReference>
<evidence type="ECO:0000256" key="1">
    <source>
        <dbReference type="ARBA" id="ARBA00022598"/>
    </source>
</evidence>
<dbReference type="Gene3D" id="3.90.190.20">
    <property type="entry name" value="Mur ligase, C-terminal domain"/>
    <property type="match status" value="1"/>
</dbReference>
<evidence type="ECO:0000256" key="3">
    <source>
        <dbReference type="ARBA" id="ARBA00022741"/>
    </source>
</evidence>
<organism evidence="11 12">
    <name type="scientific">Candidatus Comchoanobacter bicostacola</name>
    <dbReference type="NCBI Taxonomy" id="2919598"/>
    <lineage>
        <taxon>Bacteria</taxon>
        <taxon>Pseudomonadati</taxon>
        <taxon>Pseudomonadota</taxon>
        <taxon>Gammaproteobacteria</taxon>
        <taxon>Candidatus Comchoanobacterales</taxon>
        <taxon>Candidatus Comchoanobacteraceae</taxon>
        <taxon>Candidatus Comchoanobacter</taxon>
    </lineage>
</organism>
<keyword evidence="8" id="KW-0961">Cell wall biogenesis/degradation</keyword>
<evidence type="ECO:0000256" key="5">
    <source>
        <dbReference type="ARBA" id="ARBA00022960"/>
    </source>
</evidence>
<keyword evidence="5" id="KW-0133">Cell shape</keyword>
<dbReference type="PANTHER" id="PTHR43445:SF5">
    <property type="entry name" value="UDP-N-ACETYLMURAMATE--L-ALANYL-GAMMA-D-GLUTAMYL-MESO-2,6-DIAMINOHEPTANDIOATE LIGASE"/>
    <property type="match status" value="1"/>
</dbReference>
<reference evidence="11 12" key="1">
    <citation type="journal article" date="2022" name="Nat. Microbiol.">
        <title>The microbiome of a bacterivorous marine choanoflagellate contains a resource-demanding obligate bacterial associate.</title>
        <authorList>
            <person name="Needham D.M."/>
            <person name="Poirier C."/>
            <person name="Bachy C."/>
            <person name="George E.E."/>
            <person name="Wilken S."/>
            <person name="Yung C.C.M."/>
            <person name="Limardo A.J."/>
            <person name="Morando M."/>
            <person name="Sudek L."/>
            <person name="Malmstrom R.R."/>
            <person name="Keeling P.J."/>
            <person name="Santoro A.E."/>
            <person name="Worden A.Z."/>
        </authorList>
    </citation>
    <scope>NUCLEOTIDE SEQUENCE [LARGE SCALE GENOMIC DNA]</scope>
    <source>
        <strain evidence="11 12">Comchoano-1</strain>
    </source>
</reference>
<keyword evidence="1 11" id="KW-0436">Ligase</keyword>
<gene>
    <name evidence="11" type="ORF">MMH89_01150</name>
</gene>
<dbReference type="RefSeq" id="WP_258568550.1">
    <property type="nucleotide sequence ID" value="NZ_CP092900.1"/>
</dbReference>
<dbReference type="InterPro" id="IPR004101">
    <property type="entry name" value="Mur_ligase_C"/>
</dbReference>
<dbReference type="Proteomes" id="UP001055955">
    <property type="component" value="Chromosome"/>
</dbReference>
<feature type="domain" description="Mur ligase C-terminal" evidence="10">
    <location>
        <begin position="291"/>
        <end position="400"/>
    </location>
</feature>
<evidence type="ECO:0000259" key="10">
    <source>
        <dbReference type="Pfam" id="PF02875"/>
    </source>
</evidence>
<sequence>MNMRLFVIGVCGTLMSGVARLGVDLGFEVIGIDQAFNPPVSDALAEMKIQLIEHYPNKVVVNDSDLVVVGNKVSRSLPLIQFLIANQVKLYSAPEWLECFVLRKRSVIAVAGCHGKTSTSAMVAHLLSELGEDCGYLIAGALCSGKPAAHLGSSKYFVIEADEYDSAFFDKRPKFMHYWPSHLILGKIEFDHADIYDDFSDVLKQYKYLLRLLPEGANVVSQDLPLALCDQINAFSLKHHRVASNKIDYPLSIKGAFNQTNAALAIQLVHALGFKRGLCEQLICTFKGVKRRCEQVYNNKVEVLDDHAHHPTALNSLLDSFDHQRIHLVYHPATHTQKLDVHIAQTIKALNRVEFPMVLLPKAHALKTAVYEQASIRVLHEVALIDSIMQQVEEGDKIIFATPYQLTDLMTSLIEQLEKKYCELL</sequence>
<proteinExistence type="predicted"/>
<accession>A0ABY5DLX4</accession>
<dbReference type="InterPro" id="IPR036565">
    <property type="entry name" value="Mur-like_cat_sf"/>
</dbReference>
<protein>
    <submittedName>
        <fullName evidence="11">Mur ligase family protein</fullName>
    </submittedName>
</protein>
<dbReference type="InterPro" id="IPR036615">
    <property type="entry name" value="Mur_ligase_C_dom_sf"/>
</dbReference>
<evidence type="ECO:0000256" key="6">
    <source>
        <dbReference type="ARBA" id="ARBA00022984"/>
    </source>
</evidence>
<dbReference type="SUPFAM" id="SSF51984">
    <property type="entry name" value="MurCD N-terminal domain"/>
    <property type="match status" value="1"/>
</dbReference>